<feature type="compositionally biased region" description="Basic residues" evidence="1">
    <location>
        <begin position="545"/>
        <end position="556"/>
    </location>
</feature>
<feature type="region of interest" description="Disordered" evidence="1">
    <location>
        <begin position="364"/>
        <end position="419"/>
    </location>
</feature>
<feature type="compositionally biased region" description="Polar residues" evidence="1">
    <location>
        <begin position="479"/>
        <end position="502"/>
    </location>
</feature>
<evidence type="ECO:0000313" key="2">
    <source>
        <dbReference type="EMBL" id="KAH7257044.1"/>
    </source>
</evidence>
<accession>A0A8K0WFB0</accession>
<dbReference type="EMBL" id="JAGPXF010000002">
    <property type="protein sequence ID" value="KAH7257044.1"/>
    <property type="molecule type" value="Genomic_DNA"/>
</dbReference>
<feature type="region of interest" description="Disordered" evidence="1">
    <location>
        <begin position="1"/>
        <end position="49"/>
    </location>
</feature>
<keyword evidence="3" id="KW-1185">Reference proteome</keyword>
<evidence type="ECO:0000256" key="1">
    <source>
        <dbReference type="SAM" id="MobiDB-lite"/>
    </source>
</evidence>
<dbReference type="Proteomes" id="UP000813427">
    <property type="component" value="Unassembled WGS sequence"/>
</dbReference>
<feature type="region of interest" description="Disordered" evidence="1">
    <location>
        <begin position="663"/>
        <end position="722"/>
    </location>
</feature>
<feature type="compositionally biased region" description="Polar residues" evidence="1">
    <location>
        <begin position="273"/>
        <end position="291"/>
    </location>
</feature>
<evidence type="ECO:0000313" key="3">
    <source>
        <dbReference type="Proteomes" id="UP000813427"/>
    </source>
</evidence>
<feature type="compositionally biased region" description="Low complexity" evidence="1">
    <location>
        <begin position="577"/>
        <end position="597"/>
    </location>
</feature>
<feature type="compositionally biased region" description="Basic and acidic residues" evidence="1">
    <location>
        <begin position="392"/>
        <end position="401"/>
    </location>
</feature>
<organism evidence="2 3">
    <name type="scientific">Fusarium tricinctum</name>
    <dbReference type="NCBI Taxonomy" id="61284"/>
    <lineage>
        <taxon>Eukaryota</taxon>
        <taxon>Fungi</taxon>
        <taxon>Dikarya</taxon>
        <taxon>Ascomycota</taxon>
        <taxon>Pezizomycotina</taxon>
        <taxon>Sordariomycetes</taxon>
        <taxon>Hypocreomycetidae</taxon>
        <taxon>Hypocreales</taxon>
        <taxon>Nectriaceae</taxon>
        <taxon>Fusarium</taxon>
        <taxon>Fusarium tricinctum species complex</taxon>
    </lineage>
</organism>
<feature type="compositionally biased region" description="Polar residues" evidence="1">
    <location>
        <begin position="32"/>
        <end position="46"/>
    </location>
</feature>
<feature type="region of interest" description="Disordered" evidence="1">
    <location>
        <begin position="543"/>
        <end position="633"/>
    </location>
</feature>
<feature type="region of interest" description="Disordered" evidence="1">
    <location>
        <begin position="259"/>
        <end position="320"/>
    </location>
</feature>
<dbReference type="OrthoDB" id="5380370at2759"/>
<evidence type="ECO:0008006" key="4">
    <source>
        <dbReference type="Google" id="ProtNLM"/>
    </source>
</evidence>
<protein>
    <recommendedName>
        <fullName evidence="4">Mucin</fullName>
    </recommendedName>
</protein>
<dbReference type="AlphaFoldDB" id="A0A8K0WFB0"/>
<reference evidence="2" key="1">
    <citation type="journal article" date="2021" name="Nat. Commun.">
        <title>Genetic determinants of endophytism in the Arabidopsis root mycobiome.</title>
        <authorList>
            <person name="Mesny F."/>
            <person name="Miyauchi S."/>
            <person name="Thiergart T."/>
            <person name="Pickel B."/>
            <person name="Atanasova L."/>
            <person name="Karlsson M."/>
            <person name="Huettel B."/>
            <person name="Barry K.W."/>
            <person name="Haridas S."/>
            <person name="Chen C."/>
            <person name="Bauer D."/>
            <person name="Andreopoulos W."/>
            <person name="Pangilinan J."/>
            <person name="LaButti K."/>
            <person name="Riley R."/>
            <person name="Lipzen A."/>
            <person name="Clum A."/>
            <person name="Drula E."/>
            <person name="Henrissat B."/>
            <person name="Kohler A."/>
            <person name="Grigoriev I.V."/>
            <person name="Martin F.M."/>
            <person name="Hacquard S."/>
        </authorList>
    </citation>
    <scope>NUCLEOTIDE SEQUENCE</scope>
    <source>
        <strain evidence="2">MPI-SDFR-AT-0068</strain>
    </source>
</reference>
<sequence length="835" mass="93768">MGQDDGLTALDLSLRRNEDQWPNSGAPVEAFDNNNTSWADSESVNSRGPDRADDIISLLDNETLCSSSASLSHCLYPRPLHHYPSQPNQRSQHNHTKSRISAGFPHAYTSYFENMHSLERPKPPLQSQRQRCVPTKLDTSDTADTVDQTHGLGDHSFLLPSRPMSIATTAMTITTMDDSIEPFSSSSLNMYRSWPESEQIGLRIQADTRPRHDNLQSNQQQQYHDLLSIIDTECLFPDDSLAPADLRPSSSRSHLLQWRRNPSAGSDSPRHPTVSSELQPSTPDSRPSTTITREEFESLPPTIQRKSPPNRQTEETRDHQESLFEATAHLPCLDHALSGLAHGGRLGGSTQSYFTTIERSQLAHSPDLGNRQRAGSVGQDQLLWSSLPKPRGSYEHQDRPITSDAPIQHSDRQRISSTDQRFYANLPEKIKRRHLTDEELVFAYESQNTAIEATEEVQDRPDKYQSQDIKMQSPLASPRLSNGRSSFSTMRPRQSDRGTSGSDIKRPDSFYDSFRWLDDEEGLDLRLYLDDYHINLREEVPVPNKSRRPSFRRHLSINKLPFGRPSLSDRPGFGEGPSSPTALPPSTSHSSGVSSSGHVRKKSRARALSLISANKQTPLPSPSPLASPIDPAATHYQDPEARKKLRAYLASPQKFDEAIEFGFPSQDGLRPQTGGLNKNTAHEPEKLRSFLEDDRSSKYSDDASAAEPDSPKTPQLFDKVPHIRSLRNSIEHSSYSRADKSMYDPAASREMTLRMTLTRPDLRQSEDQIYGWKQNTNSRAGSVREEAGFAPAMNARDGSSKQSVERQLAALDQWEDHADQDSGAVKRFWNRVKRS</sequence>
<feature type="compositionally biased region" description="Basic and acidic residues" evidence="1">
    <location>
        <begin position="680"/>
        <end position="701"/>
    </location>
</feature>
<proteinExistence type="predicted"/>
<comment type="caution">
    <text evidence="2">The sequence shown here is derived from an EMBL/GenBank/DDBJ whole genome shotgun (WGS) entry which is preliminary data.</text>
</comment>
<name>A0A8K0WFB0_9HYPO</name>
<feature type="region of interest" description="Disordered" evidence="1">
    <location>
        <begin position="452"/>
        <end position="504"/>
    </location>
</feature>
<gene>
    <name evidence="2" type="ORF">BKA59DRAFT_451103</name>
</gene>